<dbReference type="EMBL" id="JABBWK010000197">
    <property type="protein sequence ID" value="KAG1887539.1"/>
    <property type="molecule type" value="Genomic_DNA"/>
</dbReference>
<dbReference type="GeneID" id="64659022"/>
<dbReference type="RefSeq" id="XP_041216943.1">
    <property type="nucleotide sequence ID" value="XM_041364724.1"/>
</dbReference>
<organism evidence="2 3">
    <name type="scientific">Suillus fuscotomentosus</name>
    <dbReference type="NCBI Taxonomy" id="1912939"/>
    <lineage>
        <taxon>Eukaryota</taxon>
        <taxon>Fungi</taxon>
        <taxon>Dikarya</taxon>
        <taxon>Basidiomycota</taxon>
        <taxon>Agaricomycotina</taxon>
        <taxon>Agaricomycetes</taxon>
        <taxon>Agaricomycetidae</taxon>
        <taxon>Boletales</taxon>
        <taxon>Suillineae</taxon>
        <taxon>Suillaceae</taxon>
        <taxon>Suillus</taxon>
    </lineage>
</organism>
<dbReference type="Pfam" id="PF20722">
    <property type="entry name" value="DUF6830"/>
    <property type="match status" value="1"/>
</dbReference>
<evidence type="ECO:0000259" key="1">
    <source>
        <dbReference type="Pfam" id="PF20722"/>
    </source>
</evidence>
<sequence>MLDKLEDDQYAHRQKINHYHYYPFHDEGEWELGKFLVENLTQTQITKFLKLKWVNDGYRSKLPSFTMKDHLLDWMDSLPSFAPWKVSKLAFKGYKTVRPVEFIWRDALEVMKQLFSDPTFANHMTFNPYVANDHLPLGATQVPIILGSDKTPVTRLAGGIEMHPVFVTIGNIDSEVRSKATLQAWRCIAYIPVIKFRVHTDYQSILQARLWHKCLDLVFANLKVAAKDGCFMPDPSRYIRHVFTPLVAHVDPWDLDKFQKVAKAINLSGVHMPYWRDWMFACPSVFLAGEFFVDHPLKWIKEALGDYELDTHFMVQHKRVRMRHFAKGITHVNQMTGREHRDIQRTIVASITGAVPPRFVRTICALVDFFYLAQNPVHSPESLQLMVQALSDFHTCKDAIIQAEARKGKKGVKEDFFIPKLKLLQSFNGTIQKLGTLMQFSADVTERLLITHCKDLFPQTSRQIKDFTEQCVRILNCQESMEMFGLYTLLTSRGASLVNAIYTEDEDVTIANPALSWVSRVLPDEVKSIHGPRPVRNHFLKGILSGDALTAFQLNITPDYKSLSPSDIHAKYALLGFERALAEFICCSPLSSGENSCWDPKYGHFQVWHKFQLQLHSAFQPRVIMPSRVVQAYPPSDDFPFGNCDTVLVETTGIDGKTTSCIAQVGLIFQPTVQRGSNLELPSCLSDPLLYVQFFHFISSPDDRPELTMWTVEHTYMQEENSNRCRKGAVIRVTDVTHVVELIPVYGEAVANSVSSTTSLERYEHFFLNNFADKESYHTFSTEFV</sequence>
<name>A0AAD4DP97_9AGAM</name>
<dbReference type="AlphaFoldDB" id="A0AAD4DP97"/>
<accession>A0AAD4DP97</accession>
<protein>
    <recommendedName>
        <fullName evidence="1">DUF6830 domain-containing protein</fullName>
    </recommendedName>
</protein>
<dbReference type="Pfam" id="PF18759">
    <property type="entry name" value="Plavaka"/>
    <property type="match status" value="2"/>
</dbReference>
<proteinExistence type="predicted"/>
<evidence type="ECO:0000313" key="3">
    <source>
        <dbReference type="Proteomes" id="UP001195769"/>
    </source>
</evidence>
<gene>
    <name evidence="2" type="ORF">F5891DRAFT_1132109</name>
</gene>
<feature type="domain" description="DUF6830" evidence="1">
    <location>
        <begin position="549"/>
        <end position="652"/>
    </location>
</feature>
<reference evidence="2" key="1">
    <citation type="journal article" date="2020" name="New Phytol.">
        <title>Comparative genomics reveals dynamic genome evolution in host specialist ectomycorrhizal fungi.</title>
        <authorList>
            <person name="Lofgren L.A."/>
            <person name="Nguyen N.H."/>
            <person name="Vilgalys R."/>
            <person name="Ruytinx J."/>
            <person name="Liao H.L."/>
            <person name="Branco S."/>
            <person name="Kuo A."/>
            <person name="LaButti K."/>
            <person name="Lipzen A."/>
            <person name="Andreopoulos W."/>
            <person name="Pangilinan J."/>
            <person name="Riley R."/>
            <person name="Hundley H."/>
            <person name="Na H."/>
            <person name="Barry K."/>
            <person name="Grigoriev I.V."/>
            <person name="Stajich J.E."/>
            <person name="Kennedy P.G."/>
        </authorList>
    </citation>
    <scope>NUCLEOTIDE SEQUENCE</scope>
    <source>
        <strain evidence="2">FC203</strain>
    </source>
</reference>
<dbReference type="Proteomes" id="UP001195769">
    <property type="component" value="Unassembled WGS sequence"/>
</dbReference>
<evidence type="ECO:0000313" key="2">
    <source>
        <dbReference type="EMBL" id="KAG1887539.1"/>
    </source>
</evidence>
<keyword evidence="3" id="KW-1185">Reference proteome</keyword>
<dbReference type="InterPro" id="IPR041078">
    <property type="entry name" value="Plavaka"/>
</dbReference>
<comment type="caution">
    <text evidence="2">The sequence shown here is derived from an EMBL/GenBank/DDBJ whole genome shotgun (WGS) entry which is preliminary data.</text>
</comment>
<dbReference type="InterPro" id="IPR049233">
    <property type="entry name" value="DUF6830"/>
</dbReference>